<keyword evidence="3 5" id="KW-1133">Transmembrane helix</keyword>
<accession>V2XWB7</accession>
<feature type="transmembrane region" description="Helical" evidence="5">
    <location>
        <begin position="6"/>
        <end position="28"/>
    </location>
</feature>
<dbReference type="GO" id="GO:0016020">
    <property type="term" value="C:membrane"/>
    <property type="evidence" value="ECO:0007669"/>
    <property type="project" value="UniProtKB-SubCell"/>
</dbReference>
<evidence type="ECO:0000313" key="6">
    <source>
        <dbReference type="EMBL" id="ESK97131.1"/>
    </source>
</evidence>
<keyword evidence="2 5" id="KW-0812">Transmembrane</keyword>
<dbReference type="HOGENOM" id="CLU_033465_5_0_1"/>
<dbReference type="OrthoDB" id="3358017at2759"/>
<proteinExistence type="predicted"/>
<evidence type="ECO:0000256" key="5">
    <source>
        <dbReference type="SAM" id="Phobius"/>
    </source>
</evidence>
<reference evidence="6 7" key="1">
    <citation type="journal article" date="2014" name="BMC Genomics">
        <title>Genome and secretome analysis of the hemibiotrophic fungal pathogen, Moniliophthora roreri, which causes frosty pod rot disease of cacao: mechanisms of the biotrophic and necrotrophic phases.</title>
        <authorList>
            <person name="Meinhardt L.W."/>
            <person name="Costa G.G.L."/>
            <person name="Thomazella D.P.T."/>
            <person name="Teixeira P.J.P.L."/>
            <person name="Carazzolle M.F."/>
            <person name="Schuster S.C."/>
            <person name="Carlson J.E."/>
            <person name="Guiltinan M.J."/>
            <person name="Mieczkowski P."/>
            <person name="Farmer A."/>
            <person name="Ramaraj T."/>
            <person name="Crozier J."/>
            <person name="Davis R.E."/>
            <person name="Shao J."/>
            <person name="Melnick R.L."/>
            <person name="Pereira G.A.G."/>
            <person name="Bailey B.A."/>
        </authorList>
    </citation>
    <scope>NUCLEOTIDE SEQUENCE [LARGE SCALE GENOMIC DNA]</scope>
    <source>
        <strain evidence="6 7">MCA 2997</strain>
    </source>
</reference>
<gene>
    <name evidence="6" type="ORF">Moror_6352</name>
</gene>
<organism evidence="6 7">
    <name type="scientific">Moniliophthora roreri (strain MCA 2997)</name>
    <name type="common">Cocoa frosty pod rot fungus</name>
    <name type="synonym">Crinipellis roreri</name>
    <dbReference type="NCBI Taxonomy" id="1381753"/>
    <lineage>
        <taxon>Eukaryota</taxon>
        <taxon>Fungi</taxon>
        <taxon>Dikarya</taxon>
        <taxon>Basidiomycota</taxon>
        <taxon>Agaricomycotina</taxon>
        <taxon>Agaricomycetes</taxon>
        <taxon>Agaricomycetidae</taxon>
        <taxon>Agaricales</taxon>
        <taxon>Marasmiineae</taxon>
        <taxon>Marasmiaceae</taxon>
        <taxon>Moniliophthora</taxon>
    </lineage>
</organism>
<protein>
    <submittedName>
        <fullName evidence="6">Rta1 domain</fullName>
    </submittedName>
</protein>
<dbReference type="PANTHER" id="PTHR31465">
    <property type="entry name" value="PROTEIN RTA1-RELATED"/>
    <property type="match status" value="1"/>
</dbReference>
<dbReference type="InterPro" id="IPR007568">
    <property type="entry name" value="RTA1"/>
</dbReference>
<dbReference type="PANTHER" id="PTHR31465:SF1">
    <property type="entry name" value="PROTEIN RTA1-RELATED"/>
    <property type="match status" value="1"/>
</dbReference>
<dbReference type="STRING" id="1381753.V2XWB7"/>
<evidence type="ECO:0000256" key="4">
    <source>
        <dbReference type="ARBA" id="ARBA00023136"/>
    </source>
</evidence>
<name>V2XWB7_MONRO</name>
<comment type="subcellular location">
    <subcellularLocation>
        <location evidence="1">Membrane</location>
        <topology evidence="1">Multi-pass membrane protein</topology>
    </subcellularLocation>
</comment>
<feature type="transmembrane region" description="Helical" evidence="5">
    <location>
        <begin position="122"/>
        <end position="139"/>
    </location>
</feature>
<evidence type="ECO:0000313" key="7">
    <source>
        <dbReference type="Proteomes" id="UP000017559"/>
    </source>
</evidence>
<keyword evidence="7" id="KW-1185">Reference proteome</keyword>
<dbReference type="KEGG" id="mrr:Moror_6352"/>
<feature type="transmembrane region" description="Helical" evidence="5">
    <location>
        <begin position="77"/>
        <end position="101"/>
    </location>
</feature>
<dbReference type="AlphaFoldDB" id="V2XWB7"/>
<keyword evidence="4 5" id="KW-0472">Membrane</keyword>
<sequence length="140" mass="15714">MQTLLILVAPALIAASIYIILGRIIVAVEAERYLLVPIKWLTKMFVFGDVLSFLMQASGGGLMAESPETMLHTSEKVIITGLFIQLLWFGFFIITSFIFHIHIQHNPTSTSMMHQAPMSWQTLLWALYAVGALIMVQSIF</sequence>
<dbReference type="Pfam" id="PF04479">
    <property type="entry name" value="RTA1"/>
    <property type="match status" value="1"/>
</dbReference>
<comment type="caution">
    <text evidence="6">The sequence shown here is derived from an EMBL/GenBank/DDBJ whole genome shotgun (WGS) entry which is preliminary data.</text>
</comment>
<dbReference type="EMBL" id="AWSO01000035">
    <property type="protein sequence ID" value="ESK97131.1"/>
    <property type="molecule type" value="Genomic_DNA"/>
</dbReference>
<evidence type="ECO:0000256" key="1">
    <source>
        <dbReference type="ARBA" id="ARBA00004141"/>
    </source>
</evidence>
<dbReference type="Proteomes" id="UP000017559">
    <property type="component" value="Unassembled WGS sequence"/>
</dbReference>
<evidence type="ECO:0000256" key="2">
    <source>
        <dbReference type="ARBA" id="ARBA00022692"/>
    </source>
</evidence>
<feature type="transmembrane region" description="Helical" evidence="5">
    <location>
        <begin position="40"/>
        <end position="57"/>
    </location>
</feature>
<evidence type="ECO:0000256" key="3">
    <source>
        <dbReference type="ARBA" id="ARBA00022989"/>
    </source>
</evidence>